<name>A0A067T9S8_GALM3</name>
<evidence type="ECO:0000313" key="5">
    <source>
        <dbReference type="Proteomes" id="UP000027222"/>
    </source>
</evidence>
<dbReference type="InterPro" id="IPR002048">
    <property type="entry name" value="EF_hand_dom"/>
</dbReference>
<dbReference type="InterPro" id="IPR018247">
    <property type="entry name" value="EF_Hand_1_Ca_BS"/>
</dbReference>
<dbReference type="PANTHER" id="PTHR23048">
    <property type="entry name" value="MYOSIN LIGHT CHAIN 1, 3"/>
    <property type="match status" value="1"/>
</dbReference>
<dbReference type="GO" id="GO:0016460">
    <property type="term" value="C:myosin II complex"/>
    <property type="evidence" value="ECO:0007669"/>
    <property type="project" value="TreeGrafter"/>
</dbReference>
<keyword evidence="5" id="KW-1185">Reference proteome</keyword>
<evidence type="ECO:0000259" key="3">
    <source>
        <dbReference type="PROSITE" id="PS50222"/>
    </source>
</evidence>
<accession>A0A067T9S8</accession>
<dbReference type="GO" id="GO:0005509">
    <property type="term" value="F:calcium ion binding"/>
    <property type="evidence" value="ECO:0007669"/>
    <property type="project" value="InterPro"/>
</dbReference>
<dbReference type="STRING" id="685588.A0A067T9S8"/>
<dbReference type="SMART" id="SM00054">
    <property type="entry name" value="EFh"/>
    <property type="match status" value="3"/>
</dbReference>
<sequence>MSIRVGEQVDLASCFAEQLASYKDAFSSFDKDSDGTITASELGSVMRSLGRSPTDAEIQGILNEIDKDHNGTIEFSEFVELMGRNPSTLTPGLGAGSAPWGGDDLETDELRQAFSVFDKDGNGNITITELSAVMASLGERLTDEELQIMINEADLDGDHEISFLGAQV</sequence>
<dbReference type="SUPFAM" id="SSF47473">
    <property type="entry name" value="EF-hand"/>
    <property type="match status" value="1"/>
</dbReference>
<dbReference type="OrthoDB" id="26525at2759"/>
<dbReference type="EMBL" id="KL142373">
    <property type="protein sequence ID" value="KDR79117.1"/>
    <property type="molecule type" value="Genomic_DNA"/>
</dbReference>
<evidence type="ECO:0000313" key="4">
    <source>
        <dbReference type="EMBL" id="KDR79117.1"/>
    </source>
</evidence>
<dbReference type="InterPro" id="IPR011992">
    <property type="entry name" value="EF-hand-dom_pair"/>
</dbReference>
<feature type="domain" description="EF-hand" evidence="3">
    <location>
        <begin position="53"/>
        <end position="88"/>
    </location>
</feature>
<dbReference type="PROSITE" id="PS00018">
    <property type="entry name" value="EF_HAND_1"/>
    <property type="match status" value="3"/>
</dbReference>
<proteinExistence type="predicted"/>
<keyword evidence="1" id="KW-0677">Repeat</keyword>
<dbReference type="FunFam" id="1.10.238.10:FF:000003">
    <property type="entry name" value="Calmodulin A"/>
    <property type="match status" value="1"/>
</dbReference>
<dbReference type="FunFam" id="1.10.238.10:FF:000527">
    <property type="entry name" value="Calmodulin-3"/>
    <property type="match status" value="1"/>
</dbReference>
<dbReference type="InterPro" id="IPR050230">
    <property type="entry name" value="CALM/Myosin/TropC-like"/>
</dbReference>
<evidence type="ECO:0000256" key="1">
    <source>
        <dbReference type="ARBA" id="ARBA00022737"/>
    </source>
</evidence>
<dbReference type="HOGENOM" id="CLU_061288_2_0_1"/>
<reference evidence="5" key="1">
    <citation type="journal article" date="2014" name="Proc. Natl. Acad. Sci. U.S.A.">
        <title>Extensive sampling of basidiomycete genomes demonstrates inadequacy of the white-rot/brown-rot paradigm for wood decay fungi.</title>
        <authorList>
            <person name="Riley R."/>
            <person name="Salamov A.A."/>
            <person name="Brown D.W."/>
            <person name="Nagy L.G."/>
            <person name="Floudas D."/>
            <person name="Held B.W."/>
            <person name="Levasseur A."/>
            <person name="Lombard V."/>
            <person name="Morin E."/>
            <person name="Otillar R."/>
            <person name="Lindquist E.A."/>
            <person name="Sun H."/>
            <person name="LaButti K.M."/>
            <person name="Schmutz J."/>
            <person name="Jabbour D."/>
            <person name="Luo H."/>
            <person name="Baker S.E."/>
            <person name="Pisabarro A.G."/>
            <person name="Walton J.D."/>
            <person name="Blanchette R.A."/>
            <person name="Henrissat B."/>
            <person name="Martin F."/>
            <person name="Cullen D."/>
            <person name="Hibbett D.S."/>
            <person name="Grigoriev I.V."/>
        </authorList>
    </citation>
    <scope>NUCLEOTIDE SEQUENCE [LARGE SCALE GENOMIC DNA]</scope>
    <source>
        <strain evidence="5">CBS 339.88</strain>
    </source>
</reference>
<evidence type="ECO:0000256" key="2">
    <source>
        <dbReference type="ARBA" id="ARBA00022837"/>
    </source>
</evidence>
<dbReference type="CDD" id="cd00051">
    <property type="entry name" value="EFh"/>
    <property type="match status" value="1"/>
</dbReference>
<dbReference type="PANTHER" id="PTHR23048:SF0">
    <property type="entry name" value="CALMODULIN LIKE 3"/>
    <property type="match status" value="1"/>
</dbReference>
<dbReference type="Proteomes" id="UP000027222">
    <property type="component" value="Unassembled WGS sequence"/>
</dbReference>
<protein>
    <recommendedName>
        <fullName evidence="3">EF-hand domain-containing protein</fullName>
    </recommendedName>
</protein>
<organism evidence="4 5">
    <name type="scientific">Galerina marginata (strain CBS 339.88)</name>
    <dbReference type="NCBI Taxonomy" id="685588"/>
    <lineage>
        <taxon>Eukaryota</taxon>
        <taxon>Fungi</taxon>
        <taxon>Dikarya</taxon>
        <taxon>Basidiomycota</taxon>
        <taxon>Agaricomycotina</taxon>
        <taxon>Agaricomycetes</taxon>
        <taxon>Agaricomycetidae</taxon>
        <taxon>Agaricales</taxon>
        <taxon>Agaricineae</taxon>
        <taxon>Strophariaceae</taxon>
        <taxon>Galerina</taxon>
    </lineage>
</organism>
<dbReference type="Pfam" id="PF13499">
    <property type="entry name" value="EF-hand_7"/>
    <property type="match status" value="2"/>
</dbReference>
<keyword evidence="2" id="KW-0106">Calcium</keyword>
<feature type="domain" description="EF-hand" evidence="3">
    <location>
        <begin position="17"/>
        <end position="52"/>
    </location>
</feature>
<dbReference type="PROSITE" id="PS50222">
    <property type="entry name" value="EF_HAND_2"/>
    <property type="match status" value="3"/>
</dbReference>
<dbReference type="Gene3D" id="1.10.238.10">
    <property type="entry name" value="EF-hand"/>
    <property type="match status" value="2"/>
</dbReference>
<feature type="domain" description="EF-hand" evidence="3">
    <location>
        <begin position="105"/>
        <end position="140"/>
    </location>
</feature>
<gene>
    <name evidence="4" type="ORF">GALMADRAFT_223376</name>
</gene>
<dbReference type="AlphaFoldDB" id="A0A067T9S8"/>